<keyword evidence="1" id="KW-1133">Transmembrane helix</keyword>
<keyword evidence="1" id="KW-0812">Transmembrane</keyword>
<sequence length="95" mass="10601">MNYASIMPLFLAFLIALLILFAVRTSIVTWITVVVLLAFAGKRRRMSQCIYLVQVVVMERSTGLLAFGCVTIVSLIVMAWLRVSDQTSFLGKLSN</sequence>
<evidence type="ECO:0000256" key="1">
    <source>
        <dbReference type="SAM" id="Phobius"/>
    </source>
</evidence>
<keyword evidence="1" id="KW-0472">Membrane</keyword>
<evidence type="ECO:0000313" key="3">
    <source>
        <dbReference type="Proteomes" id="UP001634393"/>
    </source>
</evidence>
<dbReference type="AlphaFoldDB" id="A0ABD3TEL6"/>
<name>A0ABD3TEL6_9LAMI</name>
<organism evidence="2 3">
    <name type="scientific">Penstemon smallii</name>
    <dbReference type="NCBI Taxonomy" id="265156"/>
    <lineage>
        <taxon>Eukaryota</taxon>
        <taxon>Viridiplantae</taxon>
        <taxon>Streptophyta</taxon>
        <taxon>Embryophyta</taxon>
        <taxon>Tracheophyta</taxon>
        <taxon>Spermatophyta</taxon>
        <taxon>Magnoliopsida</taxon>
        <taxon>eudicotyledons</taxon>
        <taxon>Gunneridae</taxon>
        <taxon>Pentapetalae</taxon>
        <taxon>asterids</taxon>
        <taxon>lamiids</taxon>
        <taxon>Lamiales</taxon>
        <taxon>Plantaginaceae</taxon>
        <taxon>Cheloneae</taxon>
        <taxon>Penstemon</taxon>
    </lineage>
</organism>
<dbReference type="Proteomes" id="UP001634393">
    <property type="component" value="Unassembled WGS sequence"/>
</dbReference>
<comment type="caution">
    <text evidence="2">The sequence shown here is derived from an EMBL/GenBank/DDBJ whole genome shotgun (WGS) entry which is preliminary data.</text>
</comment>
<dbReference type="EMBL" id="JBJXBP010000004">
    <property type="protein sequence ID" value="KAL3835242.1"/>
    <property type="molecule type" value="Genomic_DNA"/>
</dbReference>
<reference evidence="2 3" key="1">
    <citation type="submission" date="2024-12" db="EMBL/GenBank/DDBJ databases">
        <title>The unique morphological basis and parallel evolutionary history of personate flowers in Penstemon.</title>
        <authorList>
            <person name="Depatie T.H."/>
            <person name="Wessinger C.A."/>
        </authorList>
    </citation>
    <scope>NUCLEOTIDE SEQUENCE [LARGE SCALE GENOMIC DNA]</scope>
    <source>
        <strain evidence="2">WTNN_2</strain>
        <tissue evidence="2">Leaf</tissue>
    </source>
</reference>
<gene>
    <name evidence="2" type="ORF">ACJIZ3_009978</name>
</gene>
<evidence type="ECO:0000313" key="2">
    <source>
        <dbReference type="EMBL" id="KAL3835242.1"/>
    </source>
</evidence>
<protein>
    <submittedName>
        <fullName evidence="2">Uncharacterized protein</fullName>
    </submittedName>
</protein>
<feature type="transmembrane region" description="Helical" evidence="1">
    <location>
        <begin position="12"/>
        <end position="40"/>
    </location>
</feature>
<accession>A0ABD3TEL6</accession>
<proteinExistence type="predicted"/>
<keyword evidence="3" id="KW-1185">Reference proteome</keyword>
<feature type="transmembrane region" description="Helical" evidence="1">
    <location>
        <begin position="61"/>
        <end position="81"/>
    </location>
</feature>